<dbReference type="PROSITE" id="PS50928">
    <property type="entry name" value="ABC_TM1"/>
    <property type="match status" value="1"/>
</dbReference>
<evidence type="ECO:0000313" key="8">
    <source>
        <dbReference type="EMBL" id="TYS49263.1"/>
    </source>
</evidence>
<feature type="transmembrane region" description="Helical" evidence="6">
    <location>
        <begin position="270"/>
        <end position="290"/>
    </location>
</feature>
<dbReference type="Gene3D" id="1.10.3720.10">
    <property type="entry name" value="MetI-like"/>
    <property type="match status" value="1"/>
</dbReference>
<feature type="transmembrane region" description="Helical" evidence="6">
    <location>
        <begin position="87"/>
        <end position="109"/>
    </location>
</feature>
<feature type="transmembrane region" description="Helical" evidence="6">
    <location>
        <begin position="12"/>
        <end position="33"/>
    </location>
</feature>
<protein>
    <submittedName>
        <fullName evidence="8">Peptide ABC transporter permease</fullName>
    </submittedName>
</protein>
<keyword evidence="2" id="KW-0813">Transport</keyword>
<comment type="caution">
    <text evidence="8">The sequence shown here is derived from an EMBL/GenBank/DDBJ whole genome shotgun (WGS) entry which is preliminary data.</text>
</comment>
<dbReference type="InterPro" id="IPR000515">
    <property type="entry name" value="MetI-like"/>
</dbReference>
<accession>A0A5D4RCU1</accession>
<dbReference type="GO" id="GO:0016020">
    <property type="term" value="C:membrane"/>
    <property type="evidence" value="ECO:0007669"/>
    <property type="project" value="UniProtKB-SubCell"/>
</dbReference>
<feature type="domain" description="ABC transmembrane type-1" evidence="7">
    <location>
        <begin position="83"/>
        <end position="291"/>
    </location>
</feature>
<evidence type="ECO:0000256" key="1">
    <source>
        <dbReference type="ARBA" id="ARBA00004141"/>
    </source>
</evidence>
<evidence type="ECO:0000313" key="9">
    <source>
        <dbReference type="Proteomes" id="UP000322139"/>
    </source>
</evidence>
<reference evidence="8 9" key="1">
    <citation type="submission" date="2019-08" db="EMBL/GenBank/DDBJ databases">
        <title>Bacillus genomes from the desert of Cuatro Cienegas, Coahuila.</title>
        <authorList>
            <person name="Olmedo-Alvarez G."/>
        </authorList>
    </citation>
    <scope>NUCLEOTIDE SEQUENCE [LARGE SCALE GENOMIC DNA]</scope>
    <source>
        <strain evidence="8 9">CH446_14T</strain>
    </source>
</reference>
<keyword evidence="4 6" id="KW-1133">Transmembrane helix</keyword>
<dbReference type="RefSeq" id="WP_148974401.1">
    <property type="nucleotide sequence ID" value="NZ_JBNIKU010000001.1"/>
</dbReference>
<dbReference type="Proteomes" id="UP000322139">
    <property type="component" value="Unassembled WGS sequence"/>
</dbReference>
<feature type="transmembrane region" description="Helical" evidence="6">
    <location>
        <begin position="121"/>
        <end position="139"/>
    </location>
</feature>
<dbReference type="InterPro" id="IPR035906">
    <property type="entry name" value="MetI-like_sf"/>
</dbReference>
<dbReference type="EMBL" id="VTER01000004">
    <property type="protein sequence ID" value="TYS49263.1"/>
    <property type="molecule type" value="Genomic_DNA"/>
</dbReference>
<feature type="transmembrane region" description="Helical" evidence="6">
    <location>
        <begin position="209"/>
        <end position="234"/>
    </location>
</feature>
<keyword evidence="5 6" id="KW-0472">Membrane</keyword>
<evidence type="ECO:0000256" key="3">
    <source>
        <dbReference type="ARBA" id="ARBA00022692"/>
    </source>
</evidence>
<proteinExistence type="predicted"/>
<dbReference type="AlphaFoldDB" id="A0A5D4RCU1"/>
<name>A0A5D4RCU1_9BACI</name>
<dbReference type="PANTHER" id="PTHR43839:SF3">
    <property type="entry name" value="OLIGOPEPTIDE ABC TRANSPORTER, PERMEASE PROTEIN"/>
    <property type="match status" value="1"/>
</dbReference>
<evidence type="ECO:0000256" key="2">
    <source>
        <dbReference type="ARBA" id="ARBA00022448"/>
    </source>
</evidence>
<dbReference type="SUPFAM" id="SSF161098">
    <property type="entry name" value="MetI-like"/>
    <property type="match status" value="1"/>
</dbReference>
<comment type="subcellular location">
    <subcellularLocation>
        <location evidence="1">Membrane</location>
        <topology evidence="1">Multi-pass membrane protein</topology>
    </subcellularLocation>
</comment>
<dbReference type="GO" id="GO:0055085">
    <property type="term" value="P:transmembrane transport"/>
    <property type="evidence" value="ECO:0007669"/>
    <property type="project" value="InterPro"/>
</dbReference>
<keyword evidence="3 6" id="KW-0812">Transmembrane</keyword>
<organism evidence="8 9">
    <name type="scientific">Bacillus infantis</name>
    <dbReference type="NCBI Taxonomy" id="324767"/>
    <lineage>
        <taxon>Bacteria</taxon>
        <taxon>Bacillati</taxon>
        <taxon>Bacillota</taxon>
        <taxon>Bacilli</taxon>
        <taxon>Bacillales</taxon>
        <taxon>Bacillaceae</taxon>
        <taxon>Bacillus</taxon>
    </lineage>
</organism>
<gene>
    <name evidence="8" type="ORF">FZD51_08580</name>
</gene>
<sequence>MNRKFQWKKYSVFIISLVCLGILAFIAFIGPFLPFIDRELSTITYIMDENRKPVIPPYGPNEDFPLGTDKSGRDLLSIIVLGAKETLLLVIVITALRYALAIPFAFLAHKKVLAADSVLKWLNGFLSYIPTIIIVILVVNLPPLLFAEDRPFWLILVVALSEAARAADMIKLEFDEVSSKDFITGGIAAGTTPFAMFKRYYMPFLYGKILVYMISDLGKVMFLLGQLGFVGIFISQQFVQTPTGLWEFVNTSISWPMLLKDAFIDIRGPIWIPFFAALFMTFSIFTFNLLSQGIKNIFARKIRYL</sequence>
<evidence type="ECO:0000256" key="5">
    <source>
        <dbReference type="ARBA" id="ARBA00023136"/>
    </source>
</evidence>
<evidence type="ECO:0000256" key="4">
    <source>
        <dbReference type="ARBA" id="ARBA00022989"/>
    </source>
</evidence>
<evidence type="ECO:0000259" key="7">
    <source>
        <dbReference type="PROSITE" id="PS50928"/>
    </source>
</evidence>
<dbReference type="PANTHER" id="PTHR43839">
    <property type="entry name" value="OPPC IN A BINDING PROTEIN-DEPENDENT TRANSPORT SYSTEM"/>
    <property type="match status" value="1"/>
</dbReference>
<evidence type="ECO:0000256" key="6">
    <source>
        <dbReference type="SAM" id="Phobius"/>
    </source>
</evidence>